<gene>
    <name evidence="3" type="ORF">C2845_PM02G46280</name>
</gene>
<dbReference type="PANTHER" id="PTHR35828:SF3">
    <property type="entry name" value="OS03G0775900 PROTEIN"/>
    <property type="match status" value="1"/>
</dbReference>
<evidence type="ECO:0000313" key="3">
    <source>
        <dbReference type="EMBL" id="RLN16439.1"/>
    </source>
</evidence>
<feature type="compositionally biased region" description="Polar residues" evidence="1">
    <location>
        <begin position="14"/>
        <end position="23"/>
    </location>
</feature>
<reference evidence="4" key="1">
    <citation type="journal article" date="2019" name="Nat. Commun.">
        <title>The genome of broomcorn millet.</title>
        <authorList>
            <person name="Zou C."/>
            <person name="Miki D."/>
            <person name="Li D."/>
            <person name="Tang Q."/>
            <person name="Xiao L."/>
            <person name="Rajput S."/>
            <person name="Deng P."/>
            <person name="Jia W."/>
            <person name="Huang R."/>
            <person name="Zhang M."/>
            <person name="Sun Y."/>
            <person name="Hu J."/>
            <person name="Fu X."/>
            <person name="Schnable P.S."/>
            <person name="Li F."/>
            <person name="Zhang H."/>
            <person name="Feng B."/>
            <person name="Zhu X."/>
            <person name="Liu R."/>
            <person name="Schnable J.C."/>
            <person name="Zhu J.-K."/>
            <person name="Zhang H."/>
        </authorList>
    </citation>
    <scope>NUCLEOTIDE SEQUENCE [LARGE SCALE GENOMIC DNA]</scope>
</reference>
<dbReference type="InterPro" id="IPR036047">
    <property type="entry name" value="F-box-like_dom_sf"/>
</dbReference>
<keyword evidence="4" id="KW-1185">Reference proteome</keyword>
<protein>
    <recommendedName>
        <fullName evidence="2">DUF7595 domain-containing protein</fullName>
    </recommendedName>
</protein>
<sequence length="274" mass="30051">MSSAKRRRVGPRHGTTTTADSQPPSIPADLLIEILARSDTRTIVRGAATCKPLRRAILGPAFHRLLVPRAGGFDRALLLGASCVFHDGCPRDIFFQEQRCPFSFDAELLSLYEPMVSRGCLVVVHWRGRPPSTAGGAPPSKTKLPPNFFRTIPNRLSPPLVLGATVHWLCKEKGIIALDVSAARATVIELPPKCFSQVVIHRQAIGRECPGCVVRFLPFGERSGTVMLQMEGVGLVEIDLGSREARVLSDEFKNIGSPYCSRLQLCLQRQTFSL</sequence>
<feature type="region of interest" description="Disordered" evidence="1">
    <location>
        <begin position="1"/>
        <end position="25"/>
    </location>
</feature>
<evidence type="ECO:0000313" key="4">
    <source>
        <dbReference type="Proteomes" id="UP000275267"/>
    </source>
</evidence>
<evidence type="ECO:0000256" key="1">
    <source>
        <dbReference type="SAM" id="MobiDB-lite"/>
    </source>
</evidence>
<dbReference type="OrthoDB" id="692426at2759"/>
<dbReference type="SUPFAM" id="SSF81383">
    <property type="entry name" value="F-box domain"/>
    <property type="match status" value="1"/>
</dbReference>
<dbReference type="Pfam" id="PF24523">
    <property type="entry name" value="DUF7595"/>
    <property type="match status" value="1"/>
</dbReference>
<dbReference type="InterPro" id="IPR056016">
    <property type="entry name" value="DUF7595"/>
</dbReference>
<dbReference type="Proteomes" id="UP000275267">
    <property type="component" value="Unassembled WGS sequence"/>
</dbReference>
<evidence type="ECO:0000259" key="2">
    <source>
        <dbReference type="Pfam" id="PF24523"/>
    </source>
</evidence>
<dbReference type="AlphaFoldDB" id="A0A3L6S779"/>
<comment type="caution">
    <text evidence="3">The sequence shown here is derived from an EMBL/GenBank/DDBJ whole genome shotgun (WGS) entry which is preliminary data.</text>
</comment>
<feature type="compositionally biased region" description="Basic residues" evidence="1">
    <location>
        <begin position="1"/>
        <end position="11"/>
    </location>
</feature>
<dbReference type="PANTHER" id="PTHR35828">
    <property type="entry name" value="OS08G0203800 PROTEIN-RELATED"/>
    <property type="match status" value="1"/>
</dbReference>
<accession>A0A3L6S779</accession>
<dbReference type="EMBL" id="PQIB02000005">
    <property type="protein sequence ID" value="RLN16439.1"/>
    <property type="molecule type" value="Genomic_DNA"/>
</dbReference>
<organism evidence="3 4">
    <name type="scientific">Panicum miliaceum</name>
    <name type="common">Proso millet</name>
    <name type="synonym">Broomcorn millet</name>
    <dbReference type="NCBI Taxonomy" id="4540"/>
    <lineage>
        <taxon>Eukaryota</taxon>
        <taxon>Viridiplantae</taxon>
        <taxon>Streptophyta</taxon>
        <taxon>Embryophyta</taxon>
        <taxon>Tracheophyta</taxon>
        <taxon>Spermatophyta</taxon>
        <taxon>Magnoliopsida</taxon>
        <taxon>Liliopsida</taxon>
        <taxon>Poales</taxon>
        <taxon>Poaceae</taxon>
        <taxon>PACMAD clade</taxon>
        <taxon>Panicoideae</taxon>
        <taxon>Panicodae</taxon>
        <taxon>Paniceae</taxon>
        <taxon>Panicinae</taxon>
        <taxon>Panicum</taxon>
        <taxon>Panicum sect. Panicum</taxon>
    </lineage>
</organism>
<feature type="domain" description="DUF7595" evidence="2">
    <location>
        <begin position="197"/>
        <end position="262"/>
    </location>
</feature>
<proteinExistence type="predicted"/>
<name>A0A3L6S779_PANMI</name>
<dbReference type="STRING" id="4540.A0A3L6S779"/>